<proteinExistence type="predicted"/>
<evidence type="ECO:0000256" key="1">
    <source>
        <dbReference type="SAM" id="MobiDB-lite"/>
    </source>
</evidence>
<name>A0ABS3IZI4_9HYPH</name>
<accession>A0ABS3IZI4</accession>
<reference evidence="2 3" key="1">
    <citation type="submission" date="2021-03" db="EMBL/GenBank/DDBJ databases">
        <title>Whole genome sequence of Jiella sp. MQZ13P-4.</title>
        <authorList>
            <person name="Tuo L."/>
        </authorList>
    </citation>
    <scope>NUCLEOTIDE SEQUENCE [LARGE SCALE GENOMIC DNA]</scope>
    <source>
        <strain evidence="2 3">MQZ13P-4</strain>
    </source>
</reference>
<dbReference type="RefSeq" id="WP_207349467.1">
    <property type="nucleotide sequence ID" value="NZ_JAFMPY010000004.1"/>
</dbReference>
<dbReference type="EMBL" id="JAFMPY010000004">
    <property type="protein sequence ID" value="MBO0902814.1"/>
    <property type="molecule type" value="Genomic_DNA"/>
</dbReference>
<feature type="compositionally biased region" description="Basic residues" evidence="1">
    <location>
        <begin position="64"/>
        <end position="75"/>
    </location>
</feature>
<evidence type="ECO:0000313" key="3">
    <source>
        <dbReference type="Proteomes" id="UP000664288"/>
    </source>
</evidence>
<comment type="caution">
    <text evidence="2">The sequence shown here is derived from an EMBL/GenBank/DDBJ whole genome shotgun (WGS) entry which is preliminary data.</text>
</comment>
<evidence type="ECO:0000313" key="2">
    <source>
        <dbReference type="EMBL" id="MBO0902814.1"/>
    </source>
</evidence>
<gene>
    <name evidence="2" type="ORF">J1C47_04120</name>
</gene>
<sequence length="75" mass="8469">MNEKIREKADRVFPNQNDRHEKGSAMTLIRQATEAQRAKSARLRAERIARDDEAGAAPAEPVKAKRAKTVRRGRS</sequence>
<feature type="region of interest" description="Disordered" evidence="1">
    <location>
        <begin position="1"/>
        <end position="21"/>
    </location>
</feature>
<organism evidence="2 3">
    <name type="scientific">Jiella sonneratiae</name>
    <dbReference type="NCBI Taxonomy" id="2816856"/>
    <lineage>
        <taxon>Bacteria</taxon>
        <taxon>Pseudomonadati</taxon>
        <taxon>Pseudomonadota</taxon>
        <taxon>Alphaproteobacteria</taxon>
        <taxon>Hyphomicrobiales</taxon>
        <taxon>Aurantimonadaceae</taxon>
        <taxon>Jiella</taxon>
    </lineage>
</organism>
<protein>
    <submittedName>
        <fullName evidence="2">Uncharacterized protein</fullName>
    </submittedName>
</protein>
<feature type="region of interest" description="Disordered" evidence="1">
    <location>
        <begin position="39"/>
        <end position="75"/>
    </location>
</feature>
<dbReference type="Proteomes" id="UP000664288">
    <property type="component" value="Unassembled WGS sequence"/>
</dbReference>
<feature type="compositionally biased region" description="Basic and acidic residues" evidence="1">
    <location>
        <begin position="43"/>
        <end position="53"/>
    </location>
</feature>
<keyword evidence="3" id="KW-1185">Reference proteome</keyword>